<organism evidence="1 2">
    <name type="scientific">Candidatus Gottesmanbacteria bacterium RIFCSPHIGHO2_01_FULL_40_15</name>
    <dbReference type="NCBI Taxonomy" id="1798376"/>
    <lineage>
        <taxon>Bacteria</taxon>
        <taxon>Candidatus Gottesmaniibacteriota</taxon>
    </lineage>
</organism>
<evidence type="ECO:0000313" key="2">
    <source>
        <dbReference type="Proteomes" id="UP000177354"/>
    </source>
</evidence>
<proteinExistence type="predicted"/>
<dbReference type="Proteomes" id="UP000177354">
    <property type="component" value="Unassembled WGS sequence"/>
</dbReference>
<dbReference type="AlphaFoldDB" id="A0A1F5Z1N5"/>
<gene>
    <name evidence="1" type="ORF">A2777_06710</name>
</gene>
<name>A0A1F5Z1N5_9BACT</name>
<evidence type="ECO:0000313" key="1">
    <source>
        <dbReference type="EMBL" id="OGG06263.1"/>
    </source>
</evidence>
<comment type="caution">
    <text evidence="1">The sequence shown here is derived from an EMBL/GenBank/DDBJ whole genome shotgun (WGS) entry which is preliminary data.</text>
</comment>
<reference evidence="1 2" key="1">
    <citation type="journal article" date="2016" name="Nat. Commun.">
        <title>Thousands of microbial genomes shed light on interconnected biogeochemical processes in an aquifer system.</title>
        <authorList>
            <person name="Anantharaman K."/>
            <person name="Brown C.T."/>
            <person name="Hug L.A."/>
            <person name="Sharon I."/>
            <person name="Castelle C.J."/>
            <person name="Probst A.J."/>
            <person name="Thomas B.C."/>
            <person name="Singh A."/>
            <person name="Wilkins M.J."/>
            <person name="Karaoz U."/>
            <person name="Brodie E.L."/>
            <person name="Williams K.H."/>
            <person name="Hubbard S.S."/>
            <person name="Banfield J.F."/>
        </authorList>
    </citation>
    <scope>NUCLEOTIDE SEQUENCE [LARGE SCALE GENOMIC DNA]</scope>
</reference>
<dbReference type="EMBL" id="MFJF01000018">
    <property type="protein sequence ID" value="OGG06263.1"/>
    <property type="molecule type" value="Genomic_DNA"/>
</dbReference>
<protein>
    <submittedName>
        <fullName evidence="1">Uncharacterized protein</fullName>
    </submittedName>
</protein>
<sequence length="82" mass="9247">MIRVTNPKVEKELTFPGPGNAHITGPFPDELQELHRVVKKLKHPVKPVAFEKAEEPEITEIGDVQVFPPRDLPEPMAGRRSE</sequence>
<accession>A0A1F5Z1N5</accession>